<gene>
    <name evidence="2" type="ORF">ISN45_Aa06g029270</name>
</gene>
<feature type="compositionally biased region" description="Polar residues" evidence="1">
    <location>
        <begin position="212"/>
        <end position="221"/>
    </location>
</feature>
<evidence type="ECO:0000256" key="1">
    <source>
        <dbReference type="SAM" id="MobiDB-lite"/>
    </source>
</evidence>
<dbReference type="CDD" id="cd00303">
    <property type="entry name" value="retropepsin_like"/>
    <property type="match status" value="1"/>
</dbReference>
<feature type="compositionally biased region" description="Polar residues" evidence="1">
    <location>
        <begin position="65"/>
        <end position="77"/>
    </location>
</feature>
<protein>
    <submittedName>
        <fullName evidence="2">Aspartic peptidase domain superfamily</fullName>
    </submittedName>
</protein>
<name>A0A8T1Z2F3_9BRAS</name>
<feature type="region of interest" description="Disordered" evidence="1">
    <location>
        <begin position="1"/>
        <end position="77"/>
    </location>
</feature>
<dbReference type="Proteomes" id="UP000694240">
    <property type="component" value="Chromosome 11"/>
</dbReference>
<dbReference type="AlphaFoldDB" id="A0A8T1Z2F3"/>
<feature type="compositionally biased region" description="Basic and acidic residues" evidence="1">
    <location>
        <begin position="222"/>
        <end position="231"/>
    </location>
</feature>
<dbReference type="EMBL" id="JAEFBK010000011">
    <property type="protein sequence ID" value="KAG7552323.1"/>
    <property type="molecule type" value="Genomic_DNA"/>
</dbReference>
<evidence type="ECO:0000313" key="2">
    <source>
        <dbReference type="EMBL" id="KAG7552323.1"/>
    </source>
</evidence>
<feature type="region of interest" description="Disordered" evidence="1">
    <location>
        <begin position="211"/>
        <end position="231"/>
    </location>
</feature>
<evidence type="ECO:0000313" key="3">
    <source>
        <dbReference type="Proteomes" id="UP000694240"/>
    </source>
</evidence>
<keyword evidence="3" id="KW-1185">Reference proteome</keyword>
<comment type="caution">
    <text evidence="2">The sequence shown here is derived from an EMBL/GenBank/DDBJ whole genome shotgun (WGS) entry which is preliminary data.</text>
</comment>
<accession>A0A8T1Z2F3</accession>
<dbReference type="PANTHER" id="PTHR33067">
    <property type="entry name" value="RNA-DIRECTED DNA POLYMERASE-RELATED"/>
    <property type="match status" value="1"/>
</dbReference>
<proteinExistence type="predicted"/>
<dbReference type="PANTHER" id="PTHR33067:SF31">
    <property type="entry name" value="RNA-DIRECTED DNA POLYMERASE"/>
    <property type="match status" value="1"/>
</dbReference>
<organism evidence="2 3">
    <name type="scientific">Arabidopsis thaliana x Arabidopsis arenosa</name>
    <dbReference type="NCBI Taxonomy" id="1240361"/>
    <lineage>
        <taxon>Eukaryota</taxon>
        <taxon>Viridiplantae</taxon>
        <taxon>Streptophyta</taxon>
        <taxon>Embryophyta</taxon>
        <taxon>Tracheophyta</taxon>
        <taxon>Spermatophyta</taxon>
        <taxon>Magnoliopsida</taxon>
        <taxon>eudicotyledons</taxon>
        <taxon>Gunneridae</taxon>
        <taxon>Pentapetalae</taxon>
        <taxon>rosids</taxon>
        <taxon>malvids</taxon>
        <taxon>Brassicales</taxon>
        <taxon>Brassicaceae</taxon>
        <taxon>Camelineae</taxon>
        <taxon>Arabidopsis</taxon>
    </lineage>
</organism>
<reference evidence="2 3" key="1">
    <citation type="submission" date="2020-12" db="EMBL/GenBank/DDBJ databases">
        <title>Concerted genomic and epigenomic changes stabilize Arabidopsis allopolyploids.</title>
        <authorList>
            <person name="Chen Z."/>
        </authorList>
    </citation>
    <scope>NUCLEOTIDE SEQUENCE [LARGE SCALE GENOMIC DNA]</scope>
    <source>
        <strain evidence="2">Allo738</strain>
        <tissue evidence="2">Leaf</tissue>
    </source>
</reference>
<sequence length="632" mass="70858">MTRSQNSGVPPYQDIGRLEREIQSLQRQQLMADQRNPRDGDLGPQHQQVPALDENGQPYTMKMATPSTNSQNKDSTSKMAEIPTNVVNAQHPLNVATRHAAYVPPLRRAAPHRTIADYDAPNQYPQDRAAIRVPNPPRRDYEIKPQIISLVKQNKFHGLNTEHPMDHIDLFEEICSTTQSRGVPDDYLKYTASNGDFTTNTVQEGRDLIENLPTSNSNASTDFDRTTRSNDSDAKQIAELKGMMNQLLRNQNRAVNACETIGNGNAEAFQEFDDSFNQEEEVNYVGTQGFYQNRGYNNNFNNNFRNTSNLSYRNPNVENPQDQRYPQPKPFQNASYGGNNFQPRAPFNNNNNNNNKVPFQAGPVQAAPSQGSKLEMMMQELLASHHATSRDINVKIENIYGELNGKFESLSTHVKKLEIQVAQTSEAVKRQAGVLPGRAEENYKGYCNAISAVPALHNREAEPLVPLFDSHDDMIRMTRVIVEDTPERYPLRRLTKVEDPGRFVCSCSITGIEFPNPLCDSGANVNVMSRNVAEKLGLRDLSPSNLSLVFGDSSQKTPDGLVRDLQLVVGDCIVPTDFYILEMDKKTERPLILGRPFLATVGAAIDHNHKKTIFAKINKKISYPTISKTIPS</sequence>